<organism evidence="1 2">
    <name type="scientific">Xenorhabdus kozodoii</name>
    <dbReference type="NCBI Taxonomy" id="351676"/>
    <lineage>
        <taxon>Bacteria</taxon>
        <taxon>Pseudomonadati</taxon>
        <taxon>Pseudomonadota</taxon>
        <taxon>Gammaproteobacteria</taxon>
        <taxon>Enterobacterales</taxon>
        <taxon>Morganellaceae</taxon>
        <taxon>Xenorhabdus</taxon>
    </lineage>
</organism>
<dbReference type="OrthoDB" id="6290388at2"/>
<dbReference type="AlphaFoldDB" id="A0A2D0L4I6"/>
<evidence type="ECO:0000313" key="1">
    <source>
        <dbReference type="EMBL" id="PHM70603.1"/>
    </source>
</evidence>
<name>A0A2D0L4I6_9GAMM</name>
<protein>
    <submittedName>
        <fullName evidence="1">Uncharacterized protein</fullName>
    </submittedName>
</protein>
<accession>A0A2D0L4I6</accession>
<dbReference type="EMBL" id="NJCX01000024">
    <property type="protein sequence ID" value="PHM70603.1"/>
    <property type="molecule type" value="Genomic_DNA"/>
</dbReference>
<sequence>MQPNHIFNGRLSGSPFSQKAWRADARILPLESVDDYSSLSRIPKPVFQAPVLCGFQEKYHLLEHIIFAAFNRLQPLEYCVMTAMMPGGRRLPARMLEDDIFLVHQVDAEVKRIYQAGYSLLSIEESIIRHPLEAGNNSLTLCWYAQMTEKGMQGWYEFIADLGRLNIKELDGKTGC</sequence>
<dbReference type="RefSeq" id="WP_099142913.1">
    <property type="nucleotide sequence ID" value="NZ_CAWNOR010000058.1"/>
</dbReference>
<proteinExistence type="predicted"/>
<keyword evidence="2" id="KW-1185">Reference proteome</keyword>
<gene>
    <name evidence="1" type="ORF">Xkoz_03043</name>
</gene>
<reference evidence="1 2" key="1">
    <citation type="journal article" date="2017" name="Nat. Microbiol.">
        <title>Natural product diversity associated with the nematode symbionts Photorhabdus and Xenorhabdus.</title>
        <authorList>
            <person name="Tobias N.J."/>
            <person name="Wolff H."/>
            <person name="Djahanschiri B."/>
            <person name="Grundmann F."/>
            <person name="Kronenwerth M."/>
            <person name="Shi Y.M."/>
            <person name="Simonyi S."/>
            <person name="Grun P."/>
            <person name="Shapiro-Ilan D."/>
            <person name="Pidot S.J."/>
            <person name="Stinear T.P."/>
            <person name="Ebersberger I."/>
            <person name="Bode H.B."/>
        </authorList>
    </citation>
    <scope>NUCLEOTIDE SEQUENCE [LARGE SCALE GENOMIC DNA]</scope>
    <source>
        <strain evidence="1 2">DSM 17907</strain>
    </source>
</reference>
<dbReference type="Proteomes" id="UP000221101">
    <property type="component" value="Unassembled WGS sequence"/>
</dbReference>
<evidence type="ECO:0000313" key="2">
    <source>
        <dbReference type="Proteomes" id="UP000221101"/>
    </source>
</evidence>
<comment type="caution">
    <text evidence="1">The sequence shown here is derived from an EMBL/GenBank/DDBJ whole genome shotgun (WGS) entry which is preliminary data.</text>
</comment>